<name>A0A060QNY5_9CAUD</name>
<dbReference type="EMBL" id="HG799497">
    <property type="protein sequence ID" value="CDL74068.1"/>
    <property type="molecule type" value="Genomic_DNA"/>
</dbReference>
<dbReference type="KEGG" id="vg:19685243"/>
<proteinExistence type="predicted"/>
<sequence>MNNFSFIETLAIAAIPAFVSGMWSYIAAKGNSKHEIDKINIAHSQELENVENQFKQDMEKMQKQHSQELYSLQQTHELRLLELEKVSQLDTQTDQGLKINDLIFKAISGEISADVAIKNMSTLSHFANKQQPSDLQKQFVKKLSKKNHK</sequence>
<keyword evidence="1" id="KW-0472">Membrane</keyword>
<feature type="transmembrane region" description="Helical" evidence="1">
    <location>
        <begin position="6"/>
        <end position="28"/>
    </location>
</feature>
<organism evidence="2 3">
    <name type="scientific">Streptococcus phage DCC1738</name>
    <dbReference type="NCBI Taxonomy" id="1448273"/>
    <lineage>
        <taxon>Viruses</taxon>
        <taxon>Duplodnaviria</taxon>
        <taxon>Heunggongvirae</taxon>
        <taxon>Uroviricota</taxon>
        <taxon>Caudoviricetes</taxon>
        <taxon>Ferrettivirinae</taxon>
        <taxon>Hinxtonvirus</taxon>
        <taxon>Hinxtonvirus DCC1738</taxon>
    </lineage>
</organism>
<accession>A0A060QNY5</accession>
<keyword evidence="1" id="KW-1133">Transmembrane helix</keyword>
<dbReference type="Proteomes" id="UP000203604">
    <property type="component" value="Segment"/>
</dbReference>
<reference evidence="2 3" key="1">
    <citation type="journal article" date="2014" name="BMC Biol.">
        <title>Variable recombination dynamics during the emergence, transmission and 'disarming' of a multidrug-resistant pneumococcal clone.</title>
        <authorList>
            <person name="Croucher N.J."/>
            <person name="Hanage W.P."/>
            <person name="Harris S.R."/>
            <person name="McGee L."/>
            <person name="van der Linden M."/>
            <person name="de Lencastre H."/>
            <person name="Sa-Leao R."/>
            <person name="Song J.H."/>
            <person name="Ko K.S."/>
            <person name="Beall B."/>
            <person name="Klugman K.P."/>
            <person name="Parkhill J."/>
            <person name="Tomasz A."/>
            <person name="Kristinsson K.G."/>
            <person name="Bentley S.D."/>
        </authorList>
    </citation>
    <scope>NUCLEOTIDE SEQUENCE [LARGE SCALE GENOMIC DNA]</scope>
</reference>
<evidence type="ECO:0000313" key="2">
    <source>
        <dbReference type="EMBL" id="CDL74068.1"/>
    </source>
</evidence>
<evidence type="ECO:0000313" key="3">
    <source>
        <dbReference type="Proteomes" id="UP000203604"/>
    </source>
</evidence>
<evidence type="ECO:0000256" key="1">
    <source>
        <dbReference type="SAM" id="Phobius"/>
    </source>
</evidence>
<dbReference type="OrthoDB" id="31085at10239"/>
<dbReference type="RefSeq" id="YP_009043222.1">
    <property type="nucleotide sequence ID" value="NC_024361.1"/>
</dbReference>
<keyword evidence="1" id="KW-0812">Transmembrane</keyword>
<keyword evidence="3" id="KW-1185">Reference proteome</keyword>
<protein>
    <submittedName>
        <fullName evidence="2">Phage protein</fullName>
    </submittedName>
</protein>
<dbReference type="GeneID" id="19685243"/>